<gene>
    <name evidence="1" type="ORF">EVOR1521_LOCUS12259</name>
</gene>
<reference evidence="1" key="1">
    <citation type="submission" date="2023-08" db="EMBL/GenBank/DDBJ databases">
        <authorList>
            <person name="Chen Y."/>
            <person name="Shah S."/>
            <person name="Dougan E. K."/>
            <person name="Thang M."/>
            <person name="Chan C."/>
        </authorList>
    </citation>
    <scope>NUCLEOTIDE SEQUENCE</scope>
</reference>
<accession>A0AA36MTU8</accession>
<dbReference type="EMBL" id="CAUJNA010001271">
    <property type="protein sequence ID" value="CAJ1385710.1"/>
    <property type="molecule type" value="Genomic_DNA"/>
</dbReference>
<sequence length="175" mass="18823">MLKWSSGRRRQQAFLTSTFCPTSRIARGPISRASEIISASRSLMPSSSALRRRIATGHRSSGSRLPSSIKTMLLAPTRARRPLSSTDRWLQPAKGASTSRGRLWRGGLLARGVAADLFAIAGGGGGPEPLSNLELRFDDLTSGLLVPVVGTKGQQERALFSGALGRSSKYQQFLK</sequence>
<proteinExistence type="predicted"/>
<dbReference type="AlphaFoldDB" id="A0AA36MTU8"/>
<dbReference type="Proteomes" id="UP001178507">
    <property type="component" value="Unassembled WGS sequence"/>
</dbReference>
<evidence type="ECO:0000313" key="1">
    <source>
        <dbReference type="EMBL" id="CAJ1385710.1"/>
    </source>
</evidence>
<keyword evidence="2" id="KW-1185">Reference proteome</keyword>
<comment type="caution">
    <text evidence="1">The sequence shown here is derived from an EMBL/GenBank/DDBJ whole genome shotgun (WGS) entry which is preliminary data.</text>
</comment>
<protein>
    <submittedName>
        <fullName evidence="1">Uncharacterized protein</fullName>
    </submittedName>
</protein>
<evidence type="ECO:0000313" key="2">
    <source>
        <dbReference type="Proteomes" id="UP001178507"/>
    </source>
</evidence>
<name>A0AA36MTU8_9DINO</name>
<organism evidence="1 2">
    <name type="scientific">Effrenium voratum</name>
    <dbReference type="NCBI Taxonomy" id="2562239"/>
    <lineage>
        <taxon>Eukaryota</taxon>
        <taxon>Sar</taxon>
        <taxon>Alveolata</taxon>
        <taxon>Dinophyceae</taxon>
        <taxon>Suessiales</taxon>
        <taxon>Symbiodiniaceae</taxon>
        <taxon>Effrenium</taxon>
    </lineage>
</organism>